<dbReference type="RefSeq" id="WP_124899677.1">
    <property type="nucleotide sequence ID" value="NZ_RQTJ01000019.1"/>
</dbReference>
<evidence type="ECO:0000313" key="2">
    <source>
        <dbReference type="EMBL" id="RRA93917.1"/>
    </source>
</evidence>
<feature type="transmembrane region" description="Helical" evidence="1">
    <location>
        <begin position="127"/>
        <end position="147"/>
    </location>
</feature>
<dbReference type="OrthoDB" id="1363399at2"/>
<dbReference type="AlphaFoldDB" id="A0A3P1AYN4"/>
<evidence type="ECO:0000256" key="1">
    <source>
        <dbReference type="SAM" id="Phobius"/>
    </source>
</evidence>
<comment type="caution">
    <text evidence="2">The sequence shown here is derived from an EMBL/GenBank/DDBJ whole genome shotgun (WGS) entry which is preliminary data.</text>
</comment>
<dbReference type="EMBL" id="RQTJ01000019">
    <property type="protein sequence ID" value="RRA93917.1"/>
    <property type="molecule type" value="Genomic_DNA"/>
</dbReference>
<protein>
    <submittedName>
        <fullName evidence="2">Uncharacterized protein</fullName>
    </submittedName>
</protein>
<feature type="transmembrane region" description="Helical" evidence="1">
    <location>
        <begin position="56"/>
        <end position="77"/>
    </location>
</feature>
<dbReference type="Proteomes" id="UP000268372">
    <property type="component" value="Unassembled WGS sequence"/>
</dbReference>
<sequence>MNLIKQLKSLPNFQKYTICISLIILCISLSQPAFYIDRDENPAAWANSLMLFFFGWTFPLGGGITGFFFWCANPIYILSIIQIIRKKNVGIILSIIASIIAFSFSLMEEITASSSGSLSKITSLELGYKLWLTSILTLSIGTLISLIKNMKK</sequence>
<gene>
    <name evidence="2" type="ORF">EG242_09625</name>
</gene>
<reference evidence="2 3" key="1">
    <citation type="submission" date="2018-11" db="EMBL/GenBank/DDBJ databases">
        <title>Flavobacterium sp. nov., YIM 102796 draft genome.</title>
        <authorList>
            <person name="Li G."/>
            <person name="Jiang Y."/>
        </authorList>
    </citation>
    <scope>NUCLEOTIDE SEQUENCE [LARGE SCALE GENOMIC DNA]</scope>
    <source>
        <strain evidence="2 3">YIM 102796</strain>
    </source>
</reference>
<keyword evidence="1" id="KW-0472">Membrane</keyword>
<keyword evidence="3" id="KW-1185">Reference proteome</keyword>
<organism evidence="2 3">
    <name type="scientific">Paenimyroides viscosum</name>
    <dbReference type="NCBI Taxonomy" id="2488729"/>
    <lineage>
        <taxon>Bacteria</taxon>
        <taxon>Pseudomonadati</taxon>
        <taxon>Bacteroidota</taxon>
        <taxon>Flavobacteriia</taxon>
        <taxon>Flavobacteriales</taxon>
        <taxon>Flavobacteriaceae</taxon>
        <taxon>Paenimyroides</taxon>
    </lineage>
</organism>
<evidence type="ECO:0000313" key="3">
    <source>
        <dbReference type="Proteomes" id="UP000268372"/>
    </source>
</evidence>
<keyword evidence="1" id="KW-1133">Transmembrane helix</keyword>
<keyword evidence="1" id="KW-0812">Transmembrane</keyword>
<accession>A0A3P1AYN4</accession>
<proteinExistence type="predicted"/>
<name>A0A3P1AYN4_9FLAO</name>
<feature type="transmembrane region" description="Helical" evidence="1">
    <location>
        <begin position="16"/>
        <end position="36"/>
    </location>
</feature>
<feature type="transmembrane region" description="Helical" evidence="1">
    <location>
        <begin position="89"/>
        <end position="107"/>
    </location>
</feature>